<reference evidence="1" key="1">
    <citation type="journal article" date="2014" name="Int. J. Syst. Evol. Microbiol.">
        <title>Complete genome sequence of Corynebacterium casei LMG S-19264T (=DSM 44701T), isolated from a smear-ripened cheese.</title>
        <authorList>
            <consortium name="US DOE Joint Genome Institute (JGI-PGF)"/>
            <person name="Walter F."/>
            <person name="Albersmeier A."/>
            <person name="Kalinowski J."/>
            <person name="Ruckert C."/>
        </authorList>
    </citation>
    <scope>NUCLEOTIDE SEQUENCE</scope>
    <source>
        <strain evidence="1">JCM 4646</strain>
    </source>
</reference>
<gene>
    <name evidence="1" type="ORF">GCM10018781_69760</name>
</gene>
<name>A0A919GG07_9ACTN</name>
<dbReference type="GeneID" id="95357235"/>
<comment type="caution">
    <text evidence="1">The sequence shown here is derived from an EMBL/GenBank/DDBJ whole genome shotgun (WGS) entry which is preliminary data.</text>
</comment>
<proteinExistence type="predicted"/>
<dbReference type="AlphaFoldDB" id="A0A919GG07"/>
<keyword evidence="2" id="KW-1185">Reference proteome</keyword>
<dbReference type="Proteomes" id="UP000617734">
    <property type="component" value="Unassembled WGS sequence"/>
</dbReference>
<dbReference type="EMBL" id="BNBO01000063">
    <property type="protein sequence ID" value="GHH83205.1"/>
    <property type="molecule type" value="Genomic_DNA"/>
</dbReference>
<evidence type="ECO:0008006" key="3">
    <source>
        <dbReference type="Google" id="ProtNLM"/>
    </source>
</evidence>
<sequence length="331" mass="37864">MRVFLQPAKLSKKLIMDHYRDTVLSPVEIDEHADLLDEQVRKRLSDEFPRGAAQMWGVVPGKGERNVHFYRQLKPGDWVFFTGDNHLYFGGRVRVVWRDRLLATRLWGTDEAGSTWECMYAFSDGRTFDVPMAEIRRVLGWENENRHVRNFQALSDSASELLHDLLNLDRATGELSAKEREDAEGALKEYDGPLERTAQRAYRAEQSLLKQQLLPGTEGECALCGRTLPRAFLVAAHIKKRSICTDEEKRDFRNVAMLACLLGCDGLFEQGFIGVGAEGELLVSPAAESSAAVLRHVDQILANRTVSWWNPDREKYFAWHRTHSFKEFTVH</sequence>
<organism evidence="1 2">
    <name type="scientific">Kitasatospora indigofera</name>
    <dbReference type="NCBI Taxonomy" id="67307"/>
    <lineage>
        <taxon>Bacteria</taxon>
        <taxon>Bacillati</taxon>
        <taxon>Actinomycetota</taxon>
        <taxon>Actinomycetes</taxon>
        <taxon>Kitasatosporales</taxon>
        <taxon>Streptomycetaceae</taxon>
        <taxon>Kitasatospora</taxon>
    </lineage>
</organism>
<protein>
    <recommendedName>
        <fullName evidence="3">HNH endonuclease</fullName>
    </recommendedName>
</protein>
<dbReference type="RefSeq" id="WP_190214915.1">
    <property type="nucleotide sequence ID" value="NZ_BNBO01000063.1"/>
</dbReference>
<reference evidence="1" key="2">
    <citation type="submission" date="2020-09" db="EMBL/GenBank/DDBJ databases">
        <authorList>
            <person name="Sun Q."/>
            <person name="Ohkuma M."/>
        </authorList>
    </citation>
    <scope>NUCLEOTIDE SEQUENCE</scope>
    <source>
        <strain evidence="1">JCM 4646</strain>
    </source>
</reference>
<evidence type="ECO:0000313" key="1">
    <source>
        <dbReference type="EMBL" id="GHH83205.1"/>
    </source>
</evidence>
<evidence type="ECO:0000313" key="2">
    <source>
        <dbReference type="Proteomes" id="UP000617734"/>
    </source>
</evidence>
<accession>A0A919GG07</accession>